<evidence type="ECO:0000256" key="1">
    <source>
        <dbReference type="SAM" id="MobiDB-lite"/>
    </source>
</evidence>
<dbReference type="AlphaFoldDB" id="A0A6J7RDT2"/>
<name>A0A6J7RDT2_9ZZZZ</name>
<dbReference type="SUPFAM" id="SSF53756">
    <property type="entry name" value="UDP-Glycosyltransferase/glycogen phosphorylase"/>
    <property type="match status" value="1"/>
</dbReference>
<gene>
    <name evidence="4" type="ORF">UFOPK3752_01384</name>
    <name evidence="5" type="ORF">UFOPK4150_00609</name>
</gene>
<reference evidence="5" key="1">
    <citation type="submission" date="2020-05" db="EMBL/GenBank/DDBJ databases">
        <authorList>
            <person name="Chiriac C."/>
            <person name="Salcher M."/>
            <person name="Ghai R."/>
            <person name="Kavagutti S V."/>
        </authorList>
    </citation>
    <scope>NUCLEOTIDE SEQUENCE</scope>
</reference>
<dbReference type="PANTHER" id="PTHR12526">
    <property type="entry name" value="GLYCOSYLTRANSFERASE"/>
    <property type="match status" value="1"/>
</dbReference>
<protein>
    <submittedName>
        <fullName evidence="5">Unannotated protein</fullName>
    </submittedName>
</protein>
<dbReference type="GO" id="GO:0016757">
    <property type="term" value="F:glycosyltransferase activity"/>
    <property type="evidence" value="ECO:0007669"/>
    <property type="project" value="InterPro"/>
</dbReference>
<evidence type="ECO:0000313" key="5">
    <source>
        <dbReference type="EMBL" id="CAB5026856.1"/>
    </source>
</evidence>
<dbReference type="Pfam" id="PF13439">
    <property type="entry name" value="Glyco_transf_4"/>
    <property type="match status" value="1"/>
</dbReference>
<organism evidence="5">
    <name type="scientific">freshwater metagenome</name>
    <dbReference type="NCBI Taxonomy" id="449393"/>
    <lineage>
        <taxon>unclassified sequences</taxon>
        <taxon>metagenomes</taxon>
        <taxon>ecological metagenomes</taxon>
    </lineage>
</organism>
<dbReference type="CDD" id="cd03802">
    <property type="entry name" value="GT4_AviGT4-like"/>
    <property type="match status" value="1"/>
</dbReference>
<evidence type="ECO:0000259" key="2">
    <source>
        <dbReference type="Pfam" id="PF00534"/>
    </source>
</evidence>
<evidence type="ECO:0000259" key="3">
    <source>
        <dbReference type="Pfam" id="PF13439"/>
    </source>
</evidence>
<accession>A0A6J7RDT2</accession>
<dbReference type="Gene3D" id="3.40.50.2000">
    <property type="entry name" value="Glycogen Phosphorylase B"/>
    <property type="match status" value="2"/>
</dbReference>
<dbReference type="EMBL" id="CAFBND010000054">
    <property type="protein sequence ID" value="CAB4946411.1"/>
    <property type="molecule type" value="Genomic_DNA"/>
</dbReference>
<feature type="domain" description="Glycosyl transferase family 1" evidence="2">
    <location>
        <begin position="200"/>
        <end position="329"/>
    </location>
</feature>
<feature type="domain" description="Glycosyltransferase subfamily 4-like N-terminal" evidence="3">
    <location>
        <begin position="48"/>
        <end position="189"/>
    </location>
</feature>
<dbReference type="InterPro" id="IPR001296">
    <property type="entry name" value="Glyco_trans_1"/>
</dbReference>
<dbReference type="EMBL" id="CAFBPU010000009">
    <property type="protein sequence ID" value="CAB5026856.1"/>
    <property type="molecule type" value="Genomic_DNA"/>
</dbReference>
<feature type="compositionally biased region" description="Polar residues" evidence="1">
    <location>
        <begin position="14"/>
        <end position="23"/>
    </location>
</feature>
<dbReference type="InterPro" id="IPR028098">
    <property type="entry name" value="Glyco_trans_4-like_N"/>
</dbReference>
<evidence type="ECO:0000313" key="4">
    <source>
        <dbReference type="EMBL" id="CAB4946411.1"/>
    </source>
</evidence>
<dbReference type="PANTHER" id="PTHR12526:SF595">
    <property type="entry name" value="BLL5217 PROTEIN"/>
    <property type="match status" value="1"/>
</dbReference>
<sequence>MDDDAYEGFGAAQGNRTTTTGSPTDPPARRLRIGLIAPPWVPVPPTTYGGTEGLIDTLARGLDAAGHDVVLFTTGDSTCPVTRLSVFERPAEPMGSTTAECRHAQAAYDALKDCDVIHDHTTVGPVWAAARGLTTPVITTCHGEFTPENLALYREIATWASVTAISRHQRWLAPTVPMAAVIHHGVDPALFTVGAGQGGYAMFLGRLAPEKGAHEAIKIARAAGIPLRIAAKMREPDEIRYFHEQIEPELGPGVEYLGEISPAQRDHELGEAIALLNPIRWAEPFGLVMIEALACGTPVITYPSGAAPEIIQHGVTGFVCTNIAEATEALGKAALIDRTMCREAVEGYFSSRRMVAEYVALYERIALGGTTVDLTQERAEQQVSLREEAHSLLMELGPA</sequence>
<proteinExistence type="predicted"/>
<feature type="region of interest" description="Disordered" evidence="1">
    <location>
        <begin position="1"/>
        <end position="27"/>
    </location>
</feature>
<dbReference type="Pfam" id="PF00534">
    <property type="entry name" value="Glycos_transf_1"/>
    <property type="match status" value="1"/>
</dbReference>